<keyword evidence="2" id="KW-1185">Reference proteome</keyword>
<dbReference type="AlphaFoldDB" id="A0A8A4TTM0"/>
<dbReference type="KEGG" id="scor:J3U87_08100"/>
<protein>
    <submittedName>
        <fullName evidence="1">Uncharacterized protein</fullName>
    </submittedName>
</protein>
<dbReference type="EMBL" id="CP071793">
    <property type="protein sequence ID" value="QTD52421.1"/>
    <property type="molecule type" value="Genomic_DNA"/>
</dbReference>
<organism evidence="1 2">
    <name type="scientific">Sulfidibacter corallicola</name>
    <dbReference type="NCBI Taxonomy" id="2818388"/>
    <lineage>
        <taxon>Bacteria</taxon>
        <taxon>Pseudomonadati</taxon>
        <taxon>Acidobacteriota</taxon>
        <taxon>Holophagae</taxon>
        <taxon>Acanthopleuribacterales</taxon>
        <taxon>Acanthopleuribacteraceae</taxon>
        <taxon>Sulfidibacter</taxon>
    </lineage>
</organism>
<reference evidence="1" key="1">
    <citation type="submission" date="2021-03" db="EMBL/GenBank/DDBJ databases">
        <title>Acanthopleuribacteraceae sp. M133.</title>
        <authorList>
            <person name="Wang G."/>
        </authorList>
    </citation>
    <scope>NUCLEOTIDE SEQUENCE</scope>
    <source>
        <strain evidence="1">M133</strain>
    </source>
</reference>
<evidence type="ECO:0000313" key="2">
    <source>
        <dbReference type="Proteomes" id="UP000663929"/>
    </source>
</evidence>
<name>A0A8A4TTM0_SULCO</name>
<accession>A0A8A4TTM0</accession>
<evidence type="ECO:0000313" key="1">
    <source>
        <dbReference type="EMBL" id="QTD52421.1"/>
    </source>
</evidence>
<dbReference type="Proteomes" id="UP000663929">
    <property type="component" value="Chromosome"/>
</dbReference>
<dbReference type="RefSeq" id="WP_237382529.1">
    <property type="nucleotide sequence ID" value="NZ_CP071793.1"/>
</dbReference>
<sequence>MFREIHPEDLIIRAHDGSARVNHKMVREFGLFNLSQDMQDELLDIYLRNATERGPRAYYRVSTYIRLCQNINLFPFPVITNFTSGTAYEYNMNMLEKYAEPVNSLPA</sequence>
<proteinExistence type="predicted"/>
<gene>
    <name evidence="1" type="ORF">J3U87_08100</name>
</gene>